<protein>
    <submittedName>
        <fullName evidence="6">RNA polymerase sigma-70 factor (ECF subfamily)</fullName>
    </submittedName>
</protein>
<feature type="domain" description="HTH luxR-type" evidence="5">
    <location>
        <begin position="130"/>
        <end position="184"/>
    </location>
</feature>
<keyword evidence="3" id="KW-0731">Sigma factor</keyword>
<name>A0A2P8GB28_9BACT</name>
<dbReference type="InterPro" id="IPR039425">
    <property type="entry name" value="RNA_pol_sigma-70-like"/>
</dbReference>
<evidence type="ECO:0000256" key="1">
    <source>
        <dbReference type="ARBA" id="ARBA00010641"/>
    </source>
</evidence>
<dbReference type="InterPro" id="IPR000792">
    <property type="entry name" value="Tscrpt_reg_LuxR_C"/>
</dbReference>
<evidence type="ECO:0000256" key="4">
    <source>
        <dbReference type="ARBA" id="ARBA00023163"/>
    </source>
</evidence>
<keyword evidence="7" id="KW-1185">Reference proteome</keyword>
<dbReference type="PANTHER" id="PTHR43133">
    <property type="entry name" value="RNA POLYMERASE ECF-TYPE SIGMA FACTO"/>
    <property type="match status" value="1"/>
</dbReference>
<dbReference type="GO" id="GO:0006352">
    <property type="term" value="P:DNA-templated transcription initiation"/>
    <property type="evidence" value="ECO:0007669"/>
    <property type="project" value="InterPro"/>
</dbReference>
<dbReference type="GO" id="GO:0003677">
    <property type="term" value="F:DNA binding"/>
    <property type="evidence" value="ECO:0007669"/>
    <property type="project" value="InterPro"/>
</dbReference>
<dbReference type="InterPro" id="IPR013249">
    <property type="entry name" value="RNA_pol_sigma70_r4_t2"/>
</dbReference>
<evidence type="ECO:0000256" key="3">
    <source>
        <dbReference type="ARBA" id="ARBA00023082"/>
    </source>
</evidence>
<dbReference type="InterPro" id="IPR036388">
    <property type="entry name" value="WH-like_DNA-bd_sf"/>
</dbReference>
<evidence type="ECO:0000313" key="7">
    <source>
        <dbReference type="Proteomes" id="UP000241964"/>
    </source>
</evidence>
<comment type="similarity">
    <text evidence="1">Belongs to the sigma-70 factor family. ECF subfamily.</text>
</comment>
<organism evidence="6 7">
    <name type="scientific">Dyadobacter jiangsuensis</name>
    <dbReference type="NCBI Taxonomy" id="1591085"/>
    <lineage>
        <taxon>Bacteria</taxon>
        <taxon>Pseudomonadati</taxon>
        <taxon>Bacteroidota</taxon>
        <taxon>Cytophagia</taxon>
        <taxon>Cytophagales</taxon>
        <taxon>Spirosomataceae</taxon>
        <taxon>Dyadobacter</taxon>
    </lineage>
</organism>
<dbReference type="InterPro" id="IPR013324">
    <property type="entry name" value="RNA_pol_sigma_r3/r4-like"/>
</dbReference>
<comment type="caution">
    <text evidence="6">The sequence shown here is derived from an EMBL/GenBank/DDBJ whole genome shotgun (WGS) entry which is preliminary data.</text>
</comment>
<dbReference type="NCBIfam" id="TIGR02985">
    <property type="entry name" value="Sig70_bacteroi1"/>
    <property type="match status" value="1"/>
</dbReference>
<evidence type="ECO:0000256" key="2">
    <source>
        <dbReference type="ARBA" id="ARBA00023015"/>
    </source>
</evidence>
<dbReference type="SMART" id="SM00421">
    <property type="entry name" value="HTH_LUXR"/>
    <property type="match status" value="1"/>
</dbReference>
<gene>
    <name evidence="6" type="ORF">CLV60_10342</name>
</gene>
<dbReference type="InterPro" id="IPR014284">
    <property type="entry name" value="RNA_pol_sigma-70_dom"/>
</dbReference>
<accession>A0A2P8GB28</accession>
<dbReference type="EMBL" id="PYAS01000003">
    <property type="protein sequence ID" value="PSL31176.1"/>
    <property type="molecule type" value="Genomic_DNA"/>
</dbReference>
<dbReference type="InterPro" id="IPR013325">
    <property type="entry name" value="RNA_pol_sigma_r2"/>
</dbReference>
<keyword evidence="2" id="KW-0805">Transcription regulation</keyword>
<dbReference type="InterPro" id="IPR007627">
    <property type="entry name" value="RNA_pol_sigma70_r2"/>
</dbReference>
<dbReference type="PANTHER" id="PTHR43133:SF46">
    <property type="entry name" value="RNA POLYMERASE SIGMA-70 FACTOR ECF SUBFAMILY"/>
    <property type="match status" value="1"/>
</dbReference>
<dbReference type="NCBIfam" id="TIGR02937">
    <property type="entry name" value="sigma70-ECF"/>
    <property type="match status" value="1"/>
</dbReference>
<proteinExistence type="inferred from homology"/>
<evidence type="ECO:0000313" key="6">
    <source>
        <dbReference type="EMBL" id="PSL31176.1"/>
    </source>
</evidence>
<dbReference type="Proteomes" id="UP000241964">
    <property type="component" value="Unassembled WGS sequence"/>
</dbReference>
<dbReference type="Pfam" id="PF04542">
    <property type="entry name" value="Sigma70_r2"/>
    <property type="match status" value="1"/>
</dbReference>
<reference evidence="6 7" key="1">
    <citation type="submission" date="2018-03" db="EMBL/GenBank/DDBJ databases">
        <title>Genomic Encyclopedia of Archaeal and Bacterial Type Strains, Phase II (KMG-II): from individual species to whole genera.</title>
        <authorList>
            <person name="Goeker M."/>
        </authorList>
    </citation>
    <scope>NUCLEOTIDE SEQUENCE [LARGE SCALE GENOMIC DNA]</scope>
    <source>
        <strain evidence="6 7">DSM 29057</strain>
    </source>
</reference>
<dbReference type="SUPFAM" id="SSF88659">
    <property type="entry name" value="Sigma3 and sigma4 domains of RNA polymerase sigma factors"/>
    <property type="match status" value="1"/>
</dbReference>
<sequence length="198" mass="22338">MGEAYLNSDKHLVLSAAQGSQAAFVALFHRYKSKLYGYTLRLTGSEMLAEDIVQDVFTKLWADHASLGSVDNFSGYLFRMSRNHVLNHFKRMAHETAIVAEMFREGEPGNNNAQDMLAVREVEEVLQSVVDTLPPQQRAVYRLSREEGKTHEEIADLLKISPNTVKNHIVQAMATIRTQLRRHADSLLVAAMLISLKK</sequence>
<dbReference type="Pfam" id="PF08281">
    <property type="entry name" value="Sigma70_r4_2"/>
    <property type="match status" value="1"/>
</dbReference>
<dbReference type="InterPro" id="IPR014327">
    <property type="entry name" value="RNA_pol_sigma70_bacteroid"/>
</dbReference>
<dbReference type="GO" id="GO:0016987">
    <property type="term" value="F:sigma factor activity"/>
    <property type="evidence" value="ECO:0007669"/>
    <property type="project" value="UniProtKB-KW"/>
</dbReference>
<dbReference type="OrthoDB" id="799938at2"/>
<dbReference type="AlphaFoldDB" id="A0A2P8GB28"/>
<dbReference type="Gene3D" id="1.10.10.10">
    <property type="entry name" value="Winged helix-like DNA-binding domain superfamily/Winged helix DNA-binding domain"/>
    <property type="match status" value="1"/>
</dbReference>
<dbReference type="SUPFAM" id="SSF88946">
    <property type="entry name" value="Sigma2 domain of RNA polymerase sigma factors"/>
    <property type="match status" value="1"/>
</dbReference>
<dbReference type="CDD" id="cd06171">
    <property type="entry name" value="Sigma70_r4"/>
    <property type="match status" value="1"/>
</dbReference>
<dbReference type="Gene3D" id="1.10.1740.10">
    <property type="match status" value="1"/>
</dbReference>
<keyword evidence="4" id="KW-0804">Transcription</keyword>
<evidence type="ECO:0000259" key="5">
    <source>
        <dbReference type="SMART" id="SM00421"/>
    </source>
</evidence>